<dbReference type="EMBL" id="QAXS01000007">
    <property type="protein sequence ID" value="PTW00448.1"/>
    <property type="molecule type" value="Genomic_DNA"/>
</dbReference>
<organism evidence="3 4">
    <name type="scientific">Halanaerobium saccharolyticum</name>
    <dbReference type="NCBI Taxonomy" id="43595"/>
    <lineage>
        <taxon>Bacteria</taxon>
        <taxon>Bacillati</taxon>
        <taxon>Bacillota</taxon>
        <taxon>Clostridia</taxon>
        <taxon>Halanaerobiales</taxon>
        <taxon>Halanaerobiaceae</taxon>
        <taxon>Halanaerobium</taxon>
    </lineage>
</organism>
<dbReference type="GO" id="GO:0050897">
    <property type="term" value="F:cobalt ion binding"/>
    <property type="evidence" value="ECO:0007669"/>
    <property type="project" value="TreeGrafter"/>
</dbReference>
<gene>
    <name evidence="3" type="ORF">C8C76_1075</name>
</gene>
<comment type="caution">
    <text evidence="3">The sequence shown here is derived from an EMBL/GenBank/DDBJ whole genome shotgun (WGS) entry which is preliminary data.</text>
</comment>
<keyword evidence="3" id="KW-0808">Transferase</keyword>
<accession>A0A2T5RM50</accession>
<dbReference type="PIRSF" id="PIRSF015034">
    <property type="entry name" value="YacH"/>
    <property type="match status" value="1"/>
</dbReference>
<dbReference type="AlphaFoldDB" id="A0A2T5RM50"/>
<dbReference type="GO" id="GO:0008270">
    <property type="term" value="F:zinc ion binding"/>
    <property type="evidence" value="ECO:0007669"/>
    <property type="project" value="TreeGrafter"/>
</dbReference>
<dbReference type="InterPro" id="IPR001943">
    <property type="entry name" value="UVR_dom"/>
</dbReference>
<protein>
    <submittedName>
        <fullName evidence="3">Protein arginine kinase activator</fullName>
    </submittedName>
</protein>
<reference evidence="3 4" key="1">
    <citation type="submission" date="2018-04" db="EMBL/GenBank/DDBJ databases">
        <title>Subsurface microbial communities from deep shales in Ohio and West Virginia, USA.</title>
        <authorList>
            <person name="Wrighton K."/>
        </authorList>
    </citation>
    <scope>NUCLEOTIDE SEQUENCE [LARGE SCALE GENOMIC DNA]</scope>
    <source>
        <strain evidence="3 4">WC1</strain>
    </source>
</reference>
<keyword evidence="3" id="KW-0418">Kinase</keyword>
<dbReference type="InterPro" id="IPR036876">
    <property type="entry name" value="UVR_dom_sf"/>
</dbReference>
<dbReference type="GO" id="GO:1990170">
    <property type="term" value="P:stress response to cadmium ion"/>
    <property type="evidence" value="ECO:0007669"/>
    <property type="project" value="TreeGrafter"/>
</dbReference>
<name>A0A2T5RM50_9FIRM</name>
<dbReference type="InterPro" id="IPR025542">
    <property type="entry name" value="YacH"/>
</dbReference>
<dbReference type="PANTHER" id="PTHR38430">
    <property type="entry name" value="PROTEIN-ARGININE KINASE ACTIVATOR PROTEIN"/>
    <property type="match status" value="1"/>
</dbReference>
<feature type="coiled-coil region" evidence="1">
    <location>
        <begin position="131"/>
        <end position="177"/>
    </location>
</feature>
<sequence length="178" mass="20624">MLCDRCGENEASVHLTRIINGQKEEIHLCEECARRSSKLNIEDNNLSFQSLLSGILNHNFSNQESSYFTNKNSKELKCPNCGLSYQEFTQGGLFGCQKCFEIFEPKLDELFKRIHGNSRHKGKYPLSFKQLIEVESEINKLKKEMQVAVEKEDFEKAAEIRDKIHAVKDDMEEDKNEK</sequence>
<evidence type="ECO:0000256" key="1">
    <source>
        <dbReference type="SAM" id="Coils"/>
    </source>
</evidence>
<dbReference type="GO" id="GO:1990169">
    <property type="term" value="P:stress response to copper ion"/>
    <property type="evidence" value="ECO:0007669"/>
    <property type="project" value="TreeGrafter"/>
</dbReference>
<dbReference type="Pfam" id="PF02151">
    <property type="entry name" value="UVR"/>
    <property type="match status" value="1"/>
</dbReference>
<proteinExistence type="predicted"/>
<dbReference type="PROSITE" id="PS50151">
    <property type="entry name" value="UVR"/>
    <property type="match status" value="1"/>
</dbReference>
<dbReference type="GO" id="GO:0016301">
    <property type="term" value="F:kinase activity"/>
    <property type="evidence" value="ECO:0007669"/>
    <property type="project" value="UniProtKB-KW"/>
</dbReference>
<dbReference type="GO" id="GO:0005507">
    <property type="term" value="F:copper ion binding"/>
    <property type="evidence" value="ECO:0007669"/>
    <property type="project" value="TreeGrafter"/>
</dbReference>
<evidence type="ECO:0000313" key="4">
    <source>
        <dbReference type="Proteomes" id="UP000244089"/>
    </source>
</evidence>
<dbReference type="RefSeq" id="WP_108138931.1">
    <property type="nucleotide sequence ID" value="NZ_QAXS01000007.1"/>
</dbReference>
<evidence type="ECO:0000259" key="2">
    <source>
        <dbReference type="PROSITE" id="PS50151"/>
    </source>
</evidence>
<dbReference type="SUPFAM" id="SSF46600">
    <property type="entry name" value="C-terminal UvrC-binding domain of UvrB"/>
    <property type="match status" value="1"/>
</dbReference>
<dbReference type="Proteomes" id="UP000244089">
    <property type="component" value="Unassembled WGS sequence"/>
</dbReference>
<dbReference type="Gene3D" id="4.10.860.10">
    <property type="entry name" value="UVR domain"/>
    <property type="match status" value="1"/>
</dbReference>
<dbReference type="OrthoDB" id="9788704at2"/>
<dbReference type="PANTHER" id="PTHR38430:SF1">
    <property type="entry name" value="PROTEIN-ARGININE KINASE ACTIVATOR PROTEIN"/>
    <property type="match status" value="1"/>
</dbReference>
<keyword evidence="1" id="KW-0175">Coiled coil</keyword>
<dbReference type="GO" id="GO:0046870">
    <property type="term" value="F:cadmium ion binding"/>
    <property type="evidence" value="ECO:0007669"/>
    <property type="project" value="TreeGrafter"/>
</dbReference>
<feature type="domain" description="UVR" evidence="2">
    <location>
        <begin position="135"/>
        <end position="170"/>
    </location>
</feature>
<evidence type="ECO:0000313" key="3">
    <source>
        <dbReference type="EMBL" id="PTW00448.1"/>
    </source>
</evidence>